<dbReference type="Pfam" id="PF07098">
    <property type="entry name" value="DUF1360"/>
    <property type="match status" value="1"/>
</dbReference>
<reference evidence="2 4" key="1">
    <citation type="submission" date="2016-01" db="EMBL/GenBank/DDBJ databases">
        <title>Draft Genome Sequences of Seven Thermophilic Sporeformers Isolated from Foods.</title>
        <authorList>
            <person name="Berendsen E.M."/>
            <person name="Wells-Bennik M.H."/>
            <person name="Krawcyk A.O."/>
            <person name="De Jong A."/>
            <person name="Holsappel S."/>
            <person name="Eijlander R.T."/>
            <person name="Kuipers O.P."/>
        </authorList>
    </citation>
    <scope>NUCLEOTIDE SEQUENCE [LARGE SCALE GENOMIC DNA]</scope>
    <source>
        <strain evidence="2 4">B4135</strain>
    </source>
</reference>
<sequence>MIAENGWVLALIGLAAFRVTRLLVYDKIFEFLRAPFFDEVTETGEDGKEETYLVPKKAGWKHVFGELLNCYWCTGVWASLFLTLLYLFWPFWGELIVLVFAVSAVAAIIETVVQTFLGD</sequence>
<evidence type="ECO:0000313" key="2">
    <source>
        <dbReference type="EMBL" id="KYD08716.1"/>
    </source>
</evidence>
<evidence type="ECO:0000313" key="4">
    <source>
        <dbReference type="Proteomes" id="UP000075683"/>
    </source>
</evidence>
<reference evidence="3 5" key="2">
    <citation type="submission" date="2018-03" db="EMBL/GenBank/DDBJ databases">
        <authorList>
            <person name="Keele B.F."/>
        </authorList>
    </citation>
    <scope>NUCLEOTIDE SEQUENCE [LARGE SCALE GENOMIC DNA]</scope>
    <source>
        <strain evidence="3">ZCTH4_d</strain>
    </source>
</reference>
<comment type="caution">
    <text evidence="2">The sequence shown here is derived from an EMBL/GenBank/DDBJ whole genome shotgun (WGS) entry which is preliminary data.</text>
</comment>
<dbReference type="Proteomes" id="UP000257014">
    <property type="component" value="Unassembled WGS sequence"/>
</dbReference>
<keyword evidence="1" id="KW-0472">Membrane</keyword>
<dbReference type="RefSeq" id="WP_061570090.1">
    <property type="nucleotide sequence ID" value="NZ_JBAIZG010000055.1"/>
</dbReference>
<dbReference type="EMBL" id="LQYT01000135">
    <property type="protein sequence ID" value="KYD08716.1"/>
    <property type="molecule type" value="Genomic_DNA"/>
</dbReference>
<dbReference type="AlphaFoldDB" id="A0A150L9P5"/>
<feature type="transmembrane region" description="Helical" evidence="1">
    <location>
        <begin position="70"/>
        <end position="89"/>
    </location>
</feature>
<dbReference type="Proteomes" id="UP000075683">
    <property type="component" value="Unassembled WGS sequence"/>
</dbReference>
<evidence type="ECO:0000313" key="5">
    <source>
        <dbReference type="Proteomes" id="UP000257014"/>
    </source>
</evidence>
<dbReference type="InterPro" id="IPR010773">
    <property type="entry name" value="Mycophage_PG1_Gp7"/>
</dbReference>
<dbReference type="STRING" id="301148.B4135_0397"/>
<accession>A0A150L9P5</accession>
<protein>
    <submittedName>
        <fullName evidence="3">DUF1360 domain-containing protein</fullName>
    </submittedName>
</protein>
<keyword evidence="1" id="KW-1133">Transmembrane helix</keyword>
<dbReference type="OrthoDB" id="4722315at2"/>
<proteinExistence type="predicted"/>
<keyword evidence="1" id="KW-0812">Transmembrane</keyword>
<organism evidence="2 4">
    <name type="scientific">Caldibacillus debilis</name>
    <dbReference type="NCBI Taxonomy" id="301148"/>
    <lineage>
        <taxon>Bacteria</taxon>
        <taxon>Bacillati</taxon>
        <taxon>Bacillota</taxon>
        <taxon>Bacilli</taxon>
        <taxon>Bacillales</taxon>
        <taxon>Bacillaceae</taxon>
        <taxon>Caldibacillus</taxon>
    </lineage>
</organism>
<dbReference type="EMBL" id="QEWE01000034">
    <property type="protein sequence ID" value="REJ25145.1"/>
    <property type="molecule type" value="Genomic_DNA"/>
</dbReference>
<feature type="transmembrane region" description="Helical" evidence="1">
    <location>
        <begin position="6"/>
        <end position="24"/>
    </location>
</feature>
<feature type="transmembrane region" description="Helical" evidence="1">
    <location>
        <begin position="95"/>
        <end position="117"/>
    </location>
</feature>
<evidence type="ECO:0000313" key="3">
    <source>
        <dbReference type="EMBL" id="REJ25145.1"/>
    </source>
</evidence>
<name>A0A150L9P5_9BACI</name>
<gene>
    <name evidence="2" type="ORF">B4135_0397</name>
    <name evidence="3" type="ORF">C6P37_15245</name>
</gene>
<evidence type="ECO:0000256" key="1">
    <source>
        <dbReference type="SAM" id="Phobius"/>
    </source>
</evidence>